<dbReference type="PANTHER" id="PTHR38730:SF1">
    <property type="entry name" value="SLL7028 PROTEIN"/>
    <property type="match status" value="1"/>
</dbReference>
<evidence type="ECO:0000313" key="4">
    <source>
        <dbReference type="Proteomes" id="UP001206692"/>
    </source>
</evidence>
<reference evidence="3 4" key="1">
    <citation type="submission" date="2022-06" db="EMBL/GenBank/DDBJ databases">
        <title>Isolation of gut microbiota from human fecal samples.</title>
        <authorList>
            <person name="Pamer E.G."/>
            <person name="Barat B."/>
            <person name="Waligurski E."/>
            <person name="Medina S."/>
            <person name="Paddock L."/>
            <person name="Mostad J."/>
        </authorList>
    </citation>
    <scope>NUCLEOTIDE SEQUENCE [LARGE SCALE GENOMIC DNA]</scope>
    <source>
        <strain evidence="3 4">DFI.1.1</strain>
    </source>
</reference>
<dbReference type="Pfam" id="PF09967">
    <property type="entry name" value="DUF2201"/>
    <property type="match status" value="1"/>
</dbReference>
<name>A0ABT1SQJ9_9FIRM</name>
<evidence type="ECO:0000313" key="3">
    <source>
        <dbReference type="EMBL" id="MCQ5342099.1"/>
    </source>
</evidence>
<dbReference type="Proteomes" id="UP001206692">
    <property type="component" value="Unassembled WGS sequence"/>
</dbReference>
<dbReference type="Pfam" id="PF13203">
    <property type="entry name" value="DUF2201_N"/>
    <property type="match status" value="1"/>
</dbReference>
<dbReference type="InterPro" id="IPR025154">
    <property type="entry name" value="Put_metallopeptidase_dom"/>
</dbReference>
<dbReference type="RefSeq" id="WP_062411212.1">
    <property type="nucleotide sequence ID" value="NZ_JAJCIO010000009.1"/>
</dbReference>
<organism evidence="3 4">
    <name type="scientific">Megasphaera massiliensis</name>
    <dbReference type="NCBI Taxonomy" id="1232428"/>
    <lineage>
        <taxon>Bacteria</taxon>
        <taxon>Bacillati</taxon>
        <taxon>Bacillota</taxon>
        <taxon>Negativicutes</taxon>
        <taxon>Veillonellales</taxon>
        <taxon>Veillonellaceae</taxon>
        <taxon>Megasphaera</taxon>
    </lineage>
</organism>
<sequence length="468" mass="53772">MKQSITVEATLLYQQASIIADDILQDNVRPNPDAEIPADFQNKFFAFLGRITGHLMEDKDNFFGYFLFQMTKSIRFDLASPTGVNFKGTRYQIHFNPLIFLTLSPEQMESTIKHEILHVVSLHLIRAKELRENYSKQAITFAMDVVVNTYLDHLPPFSTTLEWVNTNFSLLLKPFESLEYYVDKIQTALDLRTENKNLPEPESDSDETVAVSYNPVTTHDLWDESDEIDDETLREFTEKYVDASSKGDLSNYLESMIKALKDNKDGLPWHWYLKKLVGSVASRWKRTPMRRNRRQPDRLDLPGKLRSHTAKIIVALDISGSITDAEFRQAVSEVLQLVRCYDHEIIVVECDDQIRRTYHVRDLEDVKGRLDIRGGTAYTPVFDFANTQNIDLLVYFTDGKGEETLQTAPHGYKVLWVLSGHGESLSLQKPYGLVKRLAKLPEYDPNLDFDDVRGGGFSMSNQEHTSKL</sequence>
<feature type="domain" description="Putative metallopeptidase" evidence="2">
    <location>
        <begin position="90"/>
        <end position="290"/>
    </location>
</feature>
<feature type="domain" description="VWA-like" evidence="1">
    <location>
        <begin position="312"/>
        <end position="437"/>
    </location>
</feature>
<accession>A0ABT1SQJ9</accession>
<evidence type="ECO:0000259" key="1">
    <source>
        <dbReference type="Pfam" id="PF09967"/>
    </source>
</evidence>
<evidence type="ECO:0000259" key="2">
    <source>
        <dbReference type="Pfam" id="PF13203"/>
    </source>
</evidence>
<dbReference type="PANTHER" id="PTHR38730">
    <property type="entry name" value="SLL7028 PROTEIN"/>
    <property type="match status" value="1"/>
</dbReference>
<dbReference type="InterPro" id="IPR018698">
    <property type="entry name" value="VWA-like_dom"/>
</dbReference>
<dbReference type="EMBL" id="JANGEW010000004">
    <property type="protein sequence ID" value="MCQ5342099.1"/>
    <property type="molecule type" value="Genomic_DNA"/>
</dbReference>
<comment type="caution">
    <text evidence="3">The sequence shown here is derived from an EMBL/GenBank/DDBJ whole genome shotgun (WGS) entry which is preliminary data.</text>
</comment>
<gene>
    <name evidence="3" type="ORF">NE675_03465</name>
</gene>
<protein>
    <submittedName>
        <fullName evidence="3">VWA-like domain-containing protein</fullName>
    </submittedName>
</protein>
<proteinExistence type="predicted"/>
<keyword evidence="4" id="KW-1185">Reference proteome</keyword>